<organism evidence="9 10">
    <name type="scientific">Tectimicrobiota bacterium</name>
    <dbReference type="NCBI Taxonomy" id="2528274"/>
    <lineage>
        <taxon>Bacteria</taxon>
        <taxon>Pseudomonadati</taxon>
        <taxon>Nitrospinota/Tectimicrobiota group</taxon>
        <taxon>Candidatus Tectimicrobiota</taxon>
    </lineage>
</organism>
<keyword evidence="3 9" id="KW-0808">Transferase</keyword>
<dbReference type="PANTHER" id="PTHR32328">
    <property type="entry name" value="L-SERYL-TRNA(SEC) SELENIUM TRANSFERASE"/>
    <property type="match status" value="1"/>
</dbReference>
<dbReference type="Gene3D" id="3.40.640.10">
    <property type="entry name" value="Type I PLP-dependent aspartate aminotransferase-like (Major domain)"/>
    <property type="match status" value="1"/>
</dbReference>
<evidence type="ECO:0000256" key="1">
    <source>
        <dbReference type="ARBA" id="ARBA00001933"/>
    </source>
</evidence>
<comment type="cofactor">
    <cofactor evidence="1 8">
        <name>pyridoxal 5'-phosphate</name>
        <dbReference type="ChEBI" id="CHEBI:597326"/>
    </cofactor>
</comment>
<evidence type="ECO:0000256" key="7">
    <source>
        <dbReference type="ARBA" id="ARBA00044507"/>
    </source>
</evidence>
<dbReference type="GO" id="GO:0005737">
    <property type="term" value="C:cytoplasm"/>
    <property type="evidence" value="ECO:0007669"/>
    <property type="project" value="InterPro"/>
</dbReference>
<comment type="caution">
    <text evidence="9">The sequence shown here is derived from an EMBL/GenBank/DDBJ whole genome shotgun (WGS) entry which is preliminary data.</text>
</comment>
<name>A0A937W7W2_UNCTE</name>
<dbReference type="GO" id="GO:0004125">
    <property type="term" value="F:L-seryl-tRNA(Sec) selenium transferase activity"/>
    <property type="evidence" value="ECO:0007669"/>
    <property type="project" value="UniProtKB-EC"/>
</dbReference>
<dbReference type="InterPro" id="IPR004534">
    <property type="entry name" value="SelA_trans"/>
</dbReference>
<evidence type="ECO:0000256" key="6">
    <source>
        <dbReference type="ARBA" id="ARBA00023266"/>
    </source>
</evidence>
<proteinExistence type="inferred from homology"/>
<dbReference type="Gene3D" id="3.90.1150.180">
    <property type="match status" value="1"/>
</dbReference>
<keyword evidence="5" id="KW-0648">Protein biosynthesis</keyword>
<dbReference type="GO" id="GO:0001514">
    <property type="term" value="P:selenocysteine incorporation"/>
    <property type="evidence" value="ECO:0007669"/>
    <property type="project" value="InterPro"/>
</dbReference>
<reference evidence="9" key="1">
    <citation type="submission" date="2019-03" db="EMBL/GenBank/DDBJ databases">
        <title>Lake Tanganyika Metagenome-Assembled Genomes (MAGs).</title>
        <authorList>
            <person name="Tran P."/>
        </authorList>
    </citation>
    <scope>NUCLEOTIDE SEQUENCE</scope>
    <source>
        <strain evidence="9">K_DeepCast_65m_m2_066</strain>
    </source>
</reference>
<dbReference type="PANTHER" id="PTHR32328:SF0">
    <property type="entry name" value="L-SERYL-TRNA(SEC) SELENIUM TRANSFERASE"/>
    <property type="match status" value="1"/>
</dbReference>
<evidence type="ECO:0000313" key="10">
    <source>
        <dbReference type="Proteomes" id="UP000712673"/>
    </source>
</evidence>
<evidence type="ECO:0000256" key="2">
    <source>
        <dbReference type="ARBA" id="ARBA00022490"/>
    </source>
</evidence>
<feature type="modified residue" description="N6-(pyridoxal phosphate)lysine" evidence="8">
    <location>
        <position position="161"/>
    </location>
</feature>
<dbReference type="Pfam" id="PF03841">
    <property type="entry name" value="SelA"/>
    <property type="match status" value="1"/>
</dbReference>
<feature type="non-terminal residue" evidence="9">
    <location>
        <position position="1"/>
    </location>
</feature>
<dbReference type="AlphaFoldDB" id="A0A937W7W2"/>
<evidence type="ECO:0000256" key="8">
    <source>
        <dbReference type="PIRSR" id="PIRSR618319-50"/>
    </source>
</evidence>
<dbReference type="InterPro" id="IPR015424">
    <property type="entry name" value="PyrdxlP-dep_Trfase"/>
</dbReference>
<dbReference type="EMBL" id="VGLS01001181">
    <property type="protein sequence ID" value="MBM3227079.1"/>
    <property type="molecule type" value="Genomic_DNA"/>
</dbReference>
<comment type="similarity">
    <text evidence="7">Belongs to the SelA family.</text>
</comment>
<dbReference type="Proteomes" id="UP000712673">
    <property type="component" value="Unassembled WGS sequence"/>
</dbReference>
<keyword evidence="2" id="KW-0963">Cytoplasm</keyword>
<gene>
    <name evidence="9" type="ORF">FJZ47_25205</name>
</gene>
<keyword evidence="4 8" id="KW-0663">Pyridoxal phosphate</keyword>
<evidence type="ECO:0000256" key="4">
    <source>
        <dbReference type="ARBA" id="ARBA00022898"/>
    </source>
</evidence>
<dbReference type="InterPro" id="IPR018319">
    <property type="entry name" value="SelA-like"/>
</dbReference>
<dbReference type="SUPFAM" id="SSF53383">
    <property type="entry name" value="PLP-dependent transferases"/>
    <property type="match status" value="1"/>
</dbReference>
<sequence length="333" mass="35967">EALLKTLTGAEAALVVNNNAAAVFLALQALAVGREVIVSRGQLIEIGGEFRIPDIMRSSGAVLREVGATNKTHLRDYAQAISPQTALLLRVHTSNYRIVGFTAEVSAAELVALGREQQIPVMEDLGSGTLLNLQPFGLYDEPTVPEVVASGVDIVTFSGDKLLGGPQAGILVGKAPYINAARRHPLHRAMRVDKFTVAALEATLRLHTDPERARREIPTLTMLSMTPATMATRVRRLRRRLPAAVQAAYQPRLLDGNSAVGGGALPLAALPTKLLALRPTFCSVTELERRLRCRHPAIIGRIAQDAYLLDLRTVLDREIPEIATALQELVPLS</sequence>
<evidence type="ECO:0000256" key="3">
    <source>
        <dbReference type="ARBA" id="ARBA00022679"/>
    </source>
</evidence>
<accession>A0A937W7W2</accession>
<keyword evidence="6" id="KW-0711">Selenium</keyword>
<evidence type="ECO:0000256" key="5">
    <source>
        <dbReference type="ARBA" id="ARBA00022917"/>
    </source>
</evidence>
<protein>
    <submittedName>
        <fullName evidence="9">L-seryl-tRNA(Sec) selenium transferase</fullName>
        <ecNumber evidence="9">2.9.1.1</ecNumber>
    </submittedName>
</protein>
<dbReference type="HAMAP" id="MF_00423">
    <property type="entry name" value="SelA"/>
    <property type="match status" value="1"/>
</dbReference>
<dbReference type="EC" id="2.9.1.1" evidence="9"/>
<dbReference type="InterPro" id="IPR015421">
    <property type="entry name" value="PyrdxlP-dep_Trfase_major"/>
</dbReference>
<evidence type="ECO:0000313" key="9">
    <source>
        <dbReference type="EMBL" id="MBM3227079.1"/>
    </source>
</evidence>
<dbReference type="NCBIfam" id="TIGR00474">
    <property type="entry name" value="selA"/>
    <property type="match status" value="1"/>
</dbReference>